<dbReference type="CDD" id="cd03419">
    <property type="entry name" value="GRX_GRXh_1_2_like"/>
    <property type="match status" value="1"/>
</dbReference>
<sequence length="294" mass="32598">MRSQRRLRLYVVVVVVFLVAFTYFTTDTGGGIQSHRFYKKTVTAIDNAHTATTKKNNEAKEAKDRSHIQRLDLENNNNNNNGGTRKTTNSPPSSYNENQEKPIGASHGKIEDSEEISVAGRTKMSVPKSKEDQSQLSEKKPEVVDKPAGSKSDIATAHEHEISKEEEEEAEASAELDSILKRSPIIVFSKSYCPFSKKAKSILSQYNIVPAPYIVELDKHVLGPHLQKLLGKITGRRTVPNVLVNGVSIGGGDDVEALDRDDELISKIKSIAGKSIMEIERLPVAEEHENEHEI</sequence>
<proteinExistence type="inferred from homology"/>
<feature type="coiled-coil region" evidence="2">
    <location>
        <begin position="155"/>
        <end position="182"/>
    </location>
</feature>
<dbReference type="PROSITE" id="PS51354">
    <property type="entry name" value="GLUTAREDOXIN_2"/>
    <property type="match status" value="1"/>
</dbReference>
<protein>
    <recommendedName>
        <fullName evidence="5">Glutaredoxin domain-containing protein</fullName>
    </recommendedName>
</protein>
<dbReference type="PRINTS" id="PR00160">
    <property type="entry name" value="GLUTAREDOXIN"/>
</dbReference>
<dbReference type="STRING" id="1196081.A0A364KP63"/>
<feature type="compositionally biased region" description="Basic and acidic residues" evidence="3">
    <location>
        <begin position="128"/>
        <end position="145"/>
    </location>
</feature>
<accession>A0A364KP63</accession>
<keyword evidence="4" id="KW-0812">Transmembrane</keyword>
<keyword evidence="4" id="KW-0472">Membrane</keyword>
<evidence type="ECO:0000313" key="6">
    <source>
        <dbReference type="EMBL" id="RAO65333.1"/>
    </source>
</evidence>
<dbReference type="Pfam" id="PF00462">
    <property type="entry name" value="Glutaredoxin"/>
    <property type="match status" value="1"/>
</dbReference>
<dbReference type="GeneID" id="63790562"/>
<dbReference type="PANTHER" id="PTHR45694:SF5">
    <property type="entry name" value="GLUTAREDOXIN 2"/>
    <property type="match status" value="1"/>
</dbReference>
<dbReference type="GO" id="GO:0034599">
    <property type="term" value="P:cellular response to oxidative stress"/>
    <property type="evidence" value="ECO:0007669"/>
    <property type="project" value="TreeGrafter"/>
</dbReference>
<dbReference type="Gene3D" id="3.40.30.10">
    <property type="entry name" value="Glutaredoxin"/>
    <property type="match status" value="1"/>
</dbReference>
<feature type="transmembrane region" description="Helical" evidence="4">
    <location>
        <begin position="7"/>
        <end position="24"/>
    </location>
</feature>
<keyword evidence="2" id="KW-0175">Coiled coil</keyword>
<dbReference type="OrthoDB" id="423313at2759"/>
<dbReference type="InterPro" id="IPR011899">
    <property type="entry name" value="Glutaredoxin_euk/vir"/>
</dbReference>
<gene>
    <name evidence="6" type="ORF">BHQ10_001345</name>
</gene>
<dbReference type="InterPro" id="IPR014025">
    <property type="entry name" value="Glutaredoxin_subgr"/>
</dbReference>
<dbReference type="GO" id="GO:0004362">
    <property type="term" value="F:glutathione-disulfide reductase (NADPH) activity"/>
    <property type="evidence" value="ECO:0007669"/>
    <property type="project" value="UniProtKB-ARBA"/>
</dbReference>
<dbReference type="InterPro" id="IPR036249">
    <property type="entry name" value="Thioredoxin-like_sf"/>
</dbReference>
<comment type="caution">
    <text evidence="6">The sequence shown here is derived from an EMBL/GenBank/DDBJ whole genome shotgun (WGS) entry which is preliminary data.</text>
</comment>
<dbReference type="NCBIfam" id="TIGR02180">
    <property type="entry name" value="GRX_euk"/>
    <property type="match status" value="1"/>
</dbReference>
<reference evidence="6 7" key="1">
    <citation type="journal article" date="2017" name="Biotechnol. Biofuels">
        <title>Differential beta-glucosidase expression as a function of carbon source availability in Talaromyces amestolkiae: a genomic and proteomic approach.</title>
        <authorList>
            <person name="de Eugenio L.I."/>
            <person name="Mendez-Liter J.A."/>
            <person name="Nieto-Dominguez M."/>
            <person name="Alonso L."/>
            <person name="Gil-Munoz J."/>
            <person name="Barriuso J."/>
            <person name="Prieto A."/>
            <person name="Martinez M.J."/>
        </authorList>
    </citation>
    <scope>NUCLEOTIDE SEQUENCE [LARGE SCALE GENOMIC DNA]</scope>
    <source>
        <strain evidence="6 7">CIB</strain>
    </source>
</reference>
<evidence type="ECO:0000259" key="5">
    <source>
        <dbReference type="Pfam" id="PF00462"/>
    </source>
</evidence>
<dbReference type="EMBL" id="MIKG01000002">
    <property type="protein sequence ID" value="RAO65333.1"/>
    <property type="molecule type" value="Genomic_DNA"/>
</dbReference>
<comment type="similarity">
    <text evidence="1">Belongs to the glutaredoxin family. Monothiol subfamily.</text>
</comment>
<organism evidence="6 7">
    <name type="scientific">Talaromyces amestolkiae</name>
    <dbReference type="NCBI Taxonomy" id="1196081"/>
    <lineage>
        <taxon>Eukaryota</taxon>
        <taxon>Fungi</taxon>
        <taxon>Dikarya</taxon>
        <taxon>Ascomycota</taxon>
        <taxon>Pezizomycotina</taxon>
        <taxon>Eurotiomycetes</taxon>
        <taxon>Eurotiomycetidae</taxon>
        <taxon>Eurotiales</taxon>
        <taxon>Trichocomaceae</taxon>
        <taxon>Talaromyces</taxon>
        <taxon>Talaromyces sect. Talaromyces</taxon>
    </lineage>
</organism>
<dbReference type="GO" id="GO:0000324">
    <property type="term" value="C:fungal-type vacuole"/>
    <property type="evidence" value="ECO:0007669"/>
    <property type="project" value="TreeGrafter"/>
</dbReference>
<dbReference type="GO" id="GO:0005801">
    <property type="term" value="C:cis-Golgi network"/>
    <property type="evidence" value="ECO:0007669"/>
    <property type="project" value="UniProtKB-ARBA"/>
</dbReference>
<evidence type="ECO:0000256" key="4">
    <source>
        <dbReference type="SAM" id="Phobius"/>
    </source>
</evidence>
<evidence type="ECO:0000313" key="7">
    <source>
        <dbReference type="Proteomes" id="UP000249363"/>
    </source>
</evidence>
<name>A0A364KP63_TALAM</name>
<dbReference type="AlphaFoldDB" id="A0A364KP63"/>
<dbReference type="InterPro" id="IPR002109">
    <property type="entry name" value="Glutaredoxin"/>
</dbReference>
<feature type="compositionally biased region" description="Polar residues" evidence="3">
    <location>
        <begin position="82"/>
        <end position="97"/>
    </location>
</feature>
<evidence type="ECO:0000256" key="2">
    <source>
        <dbReference type="SAM" id="Coils"/>
    </source>
</evidence>
<evidence type="ECO:0000256" key="3">
    <source>
        <dbReference type="SAM" id="MobiDB-lite"/>
    </source>
</evidence>
<dbReference type="FunFam" id="3.40.30.10:FF:000093">
    <property type="entry name" value="Glutaredoxin 2"/>
    <property type="match status" value="1"/>
</dbReference>
<dbReference type="GO" id="GO:0005796">
    <property type="term" value="C:Golgi lumen"/>
    <property type="evidence" value="ECO:0007669"/>
    <property type="project" value="TreeGrafter"/>
</dbReference>
<feature type="domain" description="Glutaredoxin" evidence="5">
    <location>
        <begin position="185"/>
        <end position="249"/>
    </location>
</feature>
<keyword evidence="4" id="KW-1133">Transmembrane helix</keyword>
<dbReference type="PANTHER" id="PTHR45694">
    <property type="entry name" value="GLUTAREDOXIN 2"/>
    <property type="match status" value="1"/>
</dbReference>
<evidence type="ECO:0000256" key="1">
    <source>
        <dbReference type="ARBA" id="ARBA00009630"/>
    </source>
</evidence>
<keyword evidence="7" id="KW-1185">Reference proteome</keyword>
<dbReference type="Proteomes" id="UP000249363">
    <property type="component" value="Unassembled WGS sequence"/>
</dbReference>
<dbReference type="SUPFAM" id="SSF52833">
    <property type="entry name" value="Thioredoxin-like"/>
    <property type="match status" value="1"/>
</dbReference>
<dbReference type="RefSeq" id="XP_040729850.1">
    <property type="nucleotide sequence ID" value="XM_040873371.1"/>
</dbReference>
<feature type="compositionally biased region" description="Basic and acidic residues" evidence="3">
    <location>
        <begin position="55"/>
        <end position="73"/>
    </location>
</feature>
<feature type="region of interest" description="Disordered" evidence="3">
    <location>
        <begin position="49"/>
        <end position="153"/>
    </location>
</feature>